<dbReference type="RefSeq" id="WP_128771401.1">
    <property type="nucleotide sequence ID" value="NZ_RXOC01000021.1"/>
</dbReference>
<dbReference type="Gene3D" id="2.60.40.1600">
    <property type="entry name" value="Smr-associated-like"/>
    <property type="match status" value="1"/>
</dbReference>
<feature type="domain" description="DUF2027" evidence="2">
    <location>
        <begin position="79"/>
        <end position="175"/>
    </location>
</feature>
<dbReference type="InterPro" id="IPR036063">
    <property type="entry name" value="Smr_dom_sf"/>
</dbReference>
<sequence length="315" mass="35690">MNYKLGEFVRFVDEKREGYITRIFSDDMIGVTGDDDFEIPVPANKVTRVHGHVYEQQVTDQNAAQSLAPSATFETKGIYLAVAPDQRKGSVVYFHLVNNTSFQLLVTLVTEKGKELKGEFAGIINPASATRVFTASLSELDMWPAFHLQALYFTTQNIATPEPLKIKEKFKAKDFAGAKKPVPLLKQDAWLTRLDEEDIIIDPVKLKESFFKAPEVKKEIAKPLQEVDLHIEKLRDDYQFLSKTEILKIQLEHFKKSLDAAIVHKLQSIIFIHGAGNGTLRMEIHKSVGRNPHVKTFMDARKEKFGYGATEVILK</sequence>
<evidence type="ECO:0000259" key="2">
    <source>
        <dbReference type="Pfam" id="PF09640"/>
    </source>
</evidence>
<evidence type="ECO:0000313" key="3">
    <source>
        <dbReference type="EMBL" id="RXF67050.1"/>
    </source>
</evidence>
<gene>
    <name evidence="3" type="ORF">EKH83_20830</name>
</gene>
<reference evidence="3 4" key="1">
    <citation type="submission" date="2018-12" db="EMBL/GenBank/DDBJ databases">
        <title>The Draft Genome Sequence of the Soil Bacterium Pedobacter tournemirensis R1.</title>
        <authorList>
            <person name="He J."/>
        </authorList>
    </citation>
    <scope>NUCLEOTIDE SEQUENCE [LARGE SCALE GENOMIC DNA]</scope>
    <source>
        <strain evidence="3 4">R1</strain>
    </source>
</reference>
<evidence type="ECO:0000313" key="4">
    <source>
        <dbReference type="Proteomes" id="UP000290848"/>
    </source>
</evidence>
<dbReference type="EMBL" id="RXOC01000021">
    <property type="protein sequence ID" value="RXF67050.1"/>
    <property type="molecule type" value="Genomic_DNA"/>
</dbReference>
<dbReference type="Pfam" id="PF01713">
    <property type="entry name" value="Smr"/>
    <property type="match status" value="1"/>
</dbReference>
<dbReference type="InterPro" id="IPR036781">
    <property type="entry name" value="Smr_assoc-like_sf"/>
</dbReference>
<protein>
    <submittedName>
        <fullName evidence="3">DUF2027 domain-containing protein</fullName>
    </submittedName>
</protein>
<evidence type="ECO:0000259" key="1">
    <source>
        <dbReference type="Pfam" id="PF01713"/>
    </source>
</evidence>
<dbReference type="InterPro" id="IPR018598">
    <property type="entry name" value="DUF2027"/>
</dbReference>
<dbReference type="Gene3D" id="3.30.1370.110">
    <property type="match status" value="1"/>
</dbReference>
<proteinExistence type="predicted"/>
<dbReference type="SUPFAM" id="SSF158949">
    <property type="entry name" value="Smr-associated domain-like"/>
    <property type="match status" value="1"/>
</dbReference>
<dbReference type="Proteomes" id="UP000290848">
    <property type="component" value="Unassembled WGS sequence"/>
</dbReference>
<accession>A0A4Q0M2F8</accession>
<dbReference type="InterPro" id="IPR002625">
    <property type="entry name" value="Smr_dom"/>
</dbReference>
<organism evidence="3 4">
    <name type="scientific">Arcticibacter tournemirensis</name>
    <dbReference type="NCBI Taxonomy" id="699437"/>
    <lineage>
        <taxon>Bacteria</taxon>
        <taxon>Pseudomonadati</taxon>
        <taxon>Bacteroidota</taxon>
        <taxon>Sphingobacteriia</taxon>
        <taxon>Sphingobacteriales</taxon>
        <taxon>Sphingobacteriaceae</taxon>
        <taxon>Arcticibacter</taxon>
    </lineage>
</organism>
<dbReference type="AlphaFoldDB" id="A0A4Q0M2F8"/>
<feature type="domain" description="Smr" evidence="1">
    <location>
        <begin position="254"/>
        <end position="315"/>
    </location>
</feature>
<name>A0A4Q0M2F8_9SPHI</name>
<dbReference type="Pfam" id="PF09640">
    <property type="entry name" value="DUF2027"/>
    <property type="match status" value="1"/>
</dbReference>
<comment type="caution">
    <text evidence="3">The sequence shown here is derived from an EMBL/GenBank/DDBJ whole genome shotgun (WGS) entry which is preliminary data.</text>
</comment>